<evidence type="ECO:0000256" key="5">
    <source>
        <dbReference type="SAM" id="Coils"/>
    </source>
</evidence>
<protein>
    <recommendedName>
        <fullName evidence="6">BHLH domain-containing protein</fullName>
    </recommendedName>
</protein>
<comment type="subcellular location">
    <subcellularLocation>
        <location evidence="1">Nucleus</location>
    </subcellularLocation>
</comment>
<dbReference type="EMBL" id="JABTTQ020000079">
    <property type="protein sequence ID" value="KAK6141774.1"/>
    <property type="molecule type" value="Genomic_DNA"/>
</dbReference>
<dbReference type="PROSITE" id="PS50888">
    <property type="entry name" value="BHLH"/>
    <property type="match status" value="1"/>
</dbReference>
<dbReference type="SMART" id="SM00353">
    <property type="entry name" value="HLH"/>
    <property type="match status" value="1"/>
</dbReference>
<feature type="domain" description="BHLH" evidence="6">
    <location>
        <begin position="293"/>
        <end position="342"/>
    </location>
</feature>
<evidence type="ECO:0000256" key="1">
    <source>
        <dbReference type="ARBA" id="ARBA00004123"/>
    </source>
</evidence>
<dbReference type="InterPro" id="IPR036638">
    <property type="entry name" value="HLH_DNA-bd_sf"/>
</dbReference>
<dbReference type="Pfam" id="PF00010">
    <property type="entry name" value="HLH"/>
    <property type="match status" value="1"/>
</dbReference>
<feature type="coiled-coil region" evidence="5">
    <location>
        <begin position="332"/>
        <end position="359"/>
    </location>
</feature>
<gene>
    <name evidence="7" type="ORF">DH2020_024482</name>
</gene>
<evidence type="ECO:0000256" key="3">
    <source>
        <dbReference type="ARBA" id="ARBA00023163"/>
    </source>
</evidence>
<dbReference type="PANTHER" id="PTHR31945:SF63">
    <property type="entry name" value="TRANSCRIPTION FACTOR BHLH90"/>
    <property type="match status" value="1"/>
</dbReference>
<dbReference type="Proteomes" id="UP001318860">
    <property type="component" value="Unassembled WGS sequence"/>
</dbReference>
<dbReference type="InterPro" id="IPR051358">
    <property type="entry name" value="TF_AMS/ICE1/BHLH6-like"/>
</dbReference>
<comment type="caution">
    <text evidence="7">The sequence shown here is derived from an EMBL/GenBank/DDBJ whole genome shotgun (WGS) entry which is preliminary data.</text>
</comment>
<keyword evidence="2" id="KW-0805">Transcription regulation</keyword>
<dbReference type="Gene3D" id="4.10.280.10">
    <property type="entry name" value="Helix-loop-helix DNA-binding domain"/>
    <property type="match status" value="1"/>
</dbReference>
<evidence type="ECO:0000256" key="4">
    <source>
        <dbReference type="ARBA" id="ARBA00023242"/>
    </source>
</evidence>
<accession>A0ABR0W472</accession>
<dbReference type="InterPro" id="IPR011598">
    <property type="entry name" value="bHLH_dom"/>
</dbReference>
<dbReference type="SUPFAM" id="SSF47459">
    <property type="entry name" value="HLH, helix-loop-helix DNA-binding domain"/>
    <property type="match status" value="1"/>
</dbReference>
<dbReference type="Pfam" id="PF22754">
    <property type="entry name" value="bHLH-TF_ACT-like_plant"/>
    <property type="match status" value="1"/>
</dbReference>
<dbReference type="InterPro" id="IPR025610">
    <property type="entry name" value="MYC/MYB_N"/>
</dbReference>
<name>A0ABR0W472_REHGL</name>
<evidence type="ECO:0000313" key="7">
    <source>
        <dbReference type="EMBL" id="KAK6141774.1"/>
    </source>
</evidence>
<keyword evidence="8" id="KW-1185">Reference proteome</keyword>
<reference evidence="7 8" key="1">
    <citation type="journal article" date="2021" name="Comput. Struct. Biotechnol. J.">
        <title>De novo genome assembly of the potent medicinal plant Rehmannia glutinosa using nanopore technology.</title>
        <authorList>
            <person name="Ma L."/>
            <person name="Dong C."/>
            <person name="Song C."/>
            <person name="Wang X."/>
            <person name="Zheng X."/>
            <person name="Niu Y."/>
            <person name="Chen S."/>
            <person name="Feng W."/>
        </authorList>
    </citation>
    <scope>NUCLEOTIDE SEQUENCE [LARGE SCALE GENOMIC DNA]</scope>
    <source>
        <strain evidence="7">DH-2019</strain>
    </source>
</reference>
<evidence type="ECO:0000256" key="2">
    <source>
        <dbReference type="ARBA" id="ARBA00023015"/>
    </source>
</evidence>
<dbReference type="PANTHER" id="PTHR31945">
    <property type="entry name" value="TRANSCRIPTION FACTOR SCREAM2-RELATED"/>
    <property type="match status" value="1"/>
</dbReference>
<evidence type="ECO:0000313" key="8">
    <source>
        <dbReference type="Proteomes" id="UP001318860"/>
    </source>
</evidence>
<dbReference type="InterPro" id="IPR054502">
    <property type="entry name" value="bHLH-TF_ACT-like_plant"/>
</dbReference>
<keyword evidence="4" id="KW-0539">Nucleus</keyword>
<proteinExistence type="predicted"/>
<keyword evidence="5" id="KW-0175">Coiled coil</keyword>
<sequence length="472" mass="53268">MAALETVVEWLRPLVNNKKQPWDYCLIWKLGDDPSRFIEWGACCCSGGNRPEDIKIKDENGLEKHLIDECKDEVFKHLVRSKGCKKLAQLPSAIPLYSGIHGDVVISKQPRWTVQSNPSALDDEPNGTQVLIPVASGLIELFSTEHVPKDQKIIDYISARFNVPLKQENMNETARTNLNLNEKLSDPRSNDYLEKWLPSLHYLNFLPKISQPNNYSSYEGSSTCSSLSNEHQLLKIGSDHVFGSMSPQKSSKEYVDSPSSNLRLKRKKYTDSSFTLGNENLSVKIRQKAEKGVFKSKNLMTERNRRKRIKDGMFALRALVPKISKMDRASTLGDAAEYIKELQETIDNYHDELRAMEKEEECNKVNAKPNLTKLNRDCSDKKGGAIEKTQPVEVQVEVSQLGTKGFLLKLICQQKRGGFSRLMEAIDSLGLKVTDANVTTLNGSVLNVLKVEANRTEVELNNLKRSLIQLVS</sequence>
<keyword evidence="3" id="KW-0804">Transcription</keyword>
<dbReference type="Pfam" id="PF14215">
    <property type="entry name" value="bHLH-MYC_N"/>
    <property type="match status" value="1"/>
</dbReference>
<organism evidence="7 8">
    <name type="scientific">Rehmannia glutinosa</name>
    <name type="common">Chinese foxglove</name>
    <dbReference type="NCBI Taxonomy" id="99300"/>
    <lineage>
        <taxon>Eukaryota</taxon>
        <taxon>Viridiplantae</taxon>
        <taxon>Streptophyta</taxon>
        <taxon>Embryophyta</taxon>
        <taxon>Tracheophyta</taxon>
        <taxon>Spermatophyta</taxon>
        <taxon>Magnoliopsida</taxon>
        <taxon>eudicotyledons</taxon>
        <taxon>Gunneridae</taxon>
        <taxon>Pentapetalae</taxon>
        <taxon>asterids</taxon>
        <taxon>lamiids</taxon>
        <taxon>Lamiales</taxon>
        <taxon>Orobanchaceae</taxon>
        <taxon>Rehmannieae</taxon>
        <taxon>Rehmannia</taxon>
    </lineage>
</organism>
<evidence type="ECO:0000259" key="6">
    <source>
        <dbReference type="PROSITE" id="PS50888"/>
    </source>
</evidence>